<comment type="caution">
    <text evidence="3">The sequence shown here is derived from an EMBL/GenBank/DDBJ whole genome shotgun (WGS) entry which is preliminary data.</text>
</comment>
<evidence type="ECO:0000259" key="2">
    <source>
        <dbReference type="PROSITE" id="PS50158"/>
    </source>
</evidence>
<dbReference type="EMBL" id="JAZDWU010000012">
    <property type="protein sequence ID" value="KAK9983866.1"/>
    <property type="molecule type" value="Genomic_DNA"/>
</dbReference>
<keyword evidence="1" id="KW-0863">Zinc-finger</keyword>
<dbReference type="Pfam" id="PF14111">
    <property type="entry name" value="DUF4283"/>
    <property type="match status" value="1"/>
</dbReference>
<dbReference type="InterPro" id="IPR025558">
    <property type="entry name" value="DUF4283"/>
</dbReference>
<name>A0AAW2BCS6_9ROSI</name>
<accession>A0AAW2BCS6</accession>
<reference evidence="3 4" key="1">
    <citation type="submission" date="2024-01" db="EMBL/GenBank/DDBJ databases">
        <title>A telomere-to-telomere, gap-free genome of sweet tea (Lithocarpus litseifolius).</title>
        <authorList>
            <person name="Zhou J."/>
        </authorList>
    </citation>
    <scope>NUCLEOTIDE SEQUENCE [LARGE SCALE GENOMIC DNA]</scope>
    <source>
        <strain evidence="3">Zhou-2022a</strain>
        <tissue evidence="3">Leaf</tissue>
    </source>
</reference>
<dbReference type="GO" id="GO:0003676">
    <property type="term" value="F:nucleic acid binding"/>
    <property type="evidence" value="ECO:0007669"/>
    <property type="project" value="InterPro"/>
</dbReference>
<sequence length="290" mass="33071">MGVWHLWLQRNAFVFKSGTIDVKTAEKCPVFSLEKRRLSLHEVIKRVVGYHFLQAKLLALWKPAGKLDFIDLGRDFYLIRFGLKEDYSAVLEKGPWFVGEHFLSIRPWESNFKPSLASVTSIAVWVRFLELPIEYYDMEILKKIWKSVGHVLRIDTHTATETRGRYAGLCIQVDINKPLITSIVLGGREQPICYEGIQRLCFACGRIGHRREVCPYVVRASSSPERVDTAKKNACMEHDLVVPRSGEGDTLHEDTSGTVSDDLYGTWLVVTRRRSANKSPKKGLGVDSYK</sequence>
<evidence type="ECO:0000313" key="3">
    <source>
        <dbReference type="EMBL" id="KAK9983866.1"/>
    </source>
</evidence>
<keyword evidence="1" id="KW-0862">Zinc</keyword>
<dbReference type="InterPro" id="IPR001878">
    <property type="entry name" value="Znf_CCHC"/>
</dbReference>
<evidence type="ECO:0000256" key="1">
    <source>
        <dbReference type="PROSITE-ProRule" id="PRU00047"/>
    </source>
</evidence>
<dbReference type="PANTHER" id="PTHR31286:SF99">
    <property type="entry name" value="DUF4283 DOMAIN-CONTAINING PROTEIN"/>
    <property type="match status" value="1"/>
</dbReference>
<organism evidence="3 4">
    <name type="scientific">Lithocarpus litseifolius</name>
    <dbReference type="NCBI Taxonomy" id="425828"/>
    <lineage>
        <taxon>Eukaryota</taxon>
        <taxon>Viridiplantae</taxon>
        <taxon>Streptophyta</taxon>
        <taxon>Embryophyta</taxon>
        <taxon>Tracheophyta</taxon>
        <taxon>Spermatophyta</taxon>
        <taxon>Magnoliopsida</taxon>
        <taxon>eudicotyledons</taxon>
        <taxon>Gunneridae</taxon>
        <taxon>Pentapetalae</taxon>
        <taxon>rosids</taxon>
        <taxon>fabids</taxon>
        <taxon>Fagales</taxon>
        <taxon>Fagaceae</taxon>
        <taxon>Lithocarpus</taxon>
    </lineage>
</organism>
<dbReference type="InterPro" id="IPR040256">
    <property type="entry name" value="At4g02000-like"/>
</dbReference>
<dbReference type="AlphaFoldDB" id="A0AAW2BCS6"/>
<gene>
    <name evidence="3" type="ORF">SO802_033391</name>
</gene>
<keyword evidence="1" id="KW-0479">Metal-binding</keyword>
<dbReference type="GO" id="GO:0008270">
    <property type="term" value="F:zinc ion binding"/>
    <property type="evidence" value="ECO:0007669"/>
    <property type="project" value="UniProtKB-KW"/>
</dbReference>
<protein>
    <recommendedName>
        <fullName evidence="2">CCHC-type domain-containing protein</fullName>
    </recommendedName>
</protein>
<dbReference type="PROSITE" id="PS50158">
    <property type="entry name" value="ZF_CCHC"/>
    <property type="match status" value="1"/>
</dbReference>
<dbReference type="PANTHER" id="PTHR31286">
    <property type="entry name" value="GLYCINE-RICH CELL WALL STRUCTURAL PROTEIN 1.8-LIKE"/>
    <property type="match status" value="1"/>
</dbReference>
<dbReference type="Proteomes" id="UP001459277">
    <property type="component" value="Unassembled WGS sequence"/>
</dbReference>
<evidence type="ECO:0000313" key="4">
    <source>
        <dbReference type="Proteomes" id="UP001459277"/>
    </source>
</evidence>
<keyword evidence="4" id="KW-1185">Reference proteome</keyword>
<feature type="domain" description="CCHC-type" evidence="2">
    <location>
        <begin position="201"/>
        <end position="215"/>
    </location>
</feature>
<proteinExistence type="predicted"/>